<feature type="compositionally biased region" description="Acidic residues" evidence="1">
    <location>
        <begin position="78"/>
        <end position="106"/>
    </location>
</feature>
<feature type="domain" description="F-box" evidence="2">
    <location>
        <begin position="21"/>
        <end position="66"/>
    </location>
</feature>
<name>A0A197JF02_9FUNG</name>
<dbReference type="Gene3D" id="1.20.1280.50">
    <property type="match status" value="1"/>
</dbReference>
<dbReference type="InterPro" id="IPR001810">
    <property type="entry name" value="F-box_dom"/>
</dbReference>
<evidence type="ECO:0000313" key="3">
    <source>
        <dbReference type="EMBL" id="OAQ23071.1"/>
    </source>
</evidence>
<evidence type="ECO:0000259" key="2">
    <source>
        <dbReference type="PROSITE" id="PS50181"/>
    </source>
</evidence>
<dbReference type="AlphaFoldDB" id="A0A197JF02"/>
<evidence type="ECO:0000313" key="4">
    <source>
        <dbReference type="Proteomes" id="UP000078512"/>
    </source>
</evidence>
<sequence>MDRTSFDDLSYEVQTMVISHLTQFDDLPYEVQTMVISHLTQFDLVSCIRVCKAWNKMTHPFLWRHIRDPPPTYLIYDDSNDDDSNDDDSNDDDSNDDDSNDDDDFDYDEYYKPRYDRHDTKGLKACAISGALERNGHLVESISIQTSMFFLDSFLTGCPSTFPRLTSLSIDGA</sequence>
<proteinExistence type="predicted"/>
<organism evidence="3 4">
    <name type="scientific">Linnemannia elongata AG-77</name>
    <dbReference type="NCBI Taxonomy" id="1314771"/>
    <lineage>
        <taxon>Eukaryota</taxon>
        <taxon>Fungi</taxon>
        <taxon>Fungi incertae sedis</taxon>
        <taxon>Mucoromycota</taxon>
        <taxon>Mortierellomycotina</taxon>
        <taxon>Mortierellomycetes</taxon>
        <taxon>Mortierellales</taxon>
        <taxon>Mortierellaceae</taxon>
        <taxon>Linnemannia</taxon>
    </lineage>
</organism>
<reference evidence="3 4" key="1">
    <citation type="submission" date="2016-05" db="EMBL/GenBank/DDBJ databases">
        <title>Genome sequencing reveals origins of a unique bacterial endosymbiosis in the earliest lineages of terrestrial Fungi.</title>
        <authorList>
            <consortium name="DOE Joint Genome Institute"/>
            <person name="Uehling J."/>
            <person name="Gryganskyi A."/>
            <person name="Hameed K."/>
            <person name="Tschaplinski T."/>
            <person name="Misztal P."/>
            <person name="Wu S."/>
            <person name="Desiro A."/>
            <person name="Vande Pol N."/>
            <person name="Du Z.-Y."/>
            <person name="Zienkiewicz A."/>
            <person name="Zienkiewicz K."/>
            <person name="Morin E."/>
            <person name="Tisserant E."/>
            <person name="Splivallo R."/>
            <person name="Hainaut M."/>
            <person name="Henrissat B."/>
            <person name="Ohm R."/>
            <person name="Kuo A."/>
            <person name="Yan J."/>
            <person name="Lipzen A."/>
            <person name="Nolan M."/>
            <person name="Labutti K."/>
            <person name="Barry K."/>
            <person name="Goldstein A."/>
            <person name="Labbe J."/>
            <person name="Schadt C."/>
            <person name="Tuskan G."/>
            <person name="Grigoriev I."/>
            <person name="Martin F."/>
            <person name="Vilgalys R."/>
            <person name="Bonito G."/>
        </authorList>
    </citation>
    <scope>NUCLEOTIDE SEQUENCE [LARGE SCALE GENOMIC DNA]</scope>
    <source>
        <strain evidence="3 4">AG-77</strain>
    </source>
</reference>
<protein>
    <recommendedName>
        <fullName evidence="2">F-box domain-containing protein</fullName>
    </recommendedName>
</protein>
<keyword evidence="4" id="KW-1185">Reference proteome</keyword>
<dbReference type="InterPro" id="IPR036047">
    <property type="entry name" value="F-box-like_dom_sf"/>
</dbReference>
<gene>
    <name evidence="3" type="ORF">K457DRAFT_260806</name>
</gene>
<feature type="region of interest" description="Disordered" evidence="1">
    <location>
        <begin position="74"/>
        <end position="106"/>
    </location>
</feature>
<dbReference type="PROSITE" id="PS50181">
    <property type="entry name" value="FBOX"/>
    <property type="match status" value="1"/>
</dbReference>
<dbReference type="Proteomes" id="UP000078512">
    <property type="component" value="Unassembled WGS sequence"/>
</dbReference>
<evidence type="ECO:0000256" key="1">
    <source>
        <dbReference type="SAM" id="MobiDB-lite"/>
    </source>
</evidence>
<dbReference type="SUPFAM" id="SSF81383">
    <property type="entry name" value="F-box domain"/>
    <property type="match status" value="1"/>
</dbReference>
<dbReference type="OrthoDB" id="421226at2759"/>
<dbReference type="EMBL" id="KV442131">
    <property type="protein sequence ID" value="OAQ23071.1"/>
    <property type="molecule type" value="Genomic_DNA"/>
</dbReference>
<dbReference type="Pfam" id="PF12937">
    <property type="entry name" value="F-box-like"/>
    <property type="match status" value="1"/>
</dbReference>
<accession>A0A197JF02</accession>